<name>D8PYZ5_SCHCM</name>
<dbReference type="KEGG" id="scm:SCHCO_01031784"/>
<keyword evidence="5" id="KW-0539">Nucleus</keyword>
<dbReference type="GO" id="GO:0008270">
    <property type="term" value="F:zinc ion binding"/>
    <property type="evidence" value="ECO:0007669"/>
    <property type="project" value="UniProtKB-KW"/>
</dbReference>
<dbReference type="GeneID" id="9586249"/>
<dbReference type="GO" id="GO:0005634">
    <property type="term" value="C:nucleus"/>
    <property type="evidence" value="ECO:0007669"/>
    <property type="project" value="UniProtKB-SubCell"/>
</dbReference>
<comment type="subcellular location">
    <subcellularLocation>
        <location evidence="1">Nucleus</location>
    </subcellularLocation>
</comment>
<gene>
    <name evidence="6" type="ORF">SCHCODRAFT_233198</name>
</gene>
<dbReference type="AlphaFoldDB" id="D8PYZ5"/>
<evidence type="ECO:0000313" key="7">
    <source>
        <dbReference type="Proteomes" id="UP000007431"/>
    </source>
</evidence>
<evidence type="ECO:0000256" key="5">
    <source>
        <dbReference type="ARBA" id="ARBA00023242"/>
    </source>
</evidence>
<evidence type="ECO:0000256" key="1">
    <source>
        <dbReference type="ARBA" id="ARBA00004123"/>
    </source>
</evidence>
<dbReference type="VEuPathDB" id="FungiDB:SCHCODRAFT_01031784"/>
<evidence type="ECO:0000256" key="2">
    <source>
        <dbReference type="ARBA" id="ARBA00022723"/>
    </source>
</evidence>
<evidence type="ECO:0000256" key="3">
    <source>
        <dbReference type="ARBA" id="ARBA00022771"/>
    </source>
</evidence>
<dbReference type="EMBL" id="GL377304">
    <property type="protein sequence ID" value="EFI99340.1"/>
    <property type="molecule type" value="Genomic_DNA"/>
</dbReference>
<reference evidence="6 7" key="1">
    <citation type="journal article" date="2010" name="Nat. Biotechnol.">
        <title>Genome sequence of the model mushroom Schizophyllum commune.</title>
        <authorList>
            <person name="Ohm R.A."/>
            <person name="de Jong J.F."/>
            <person name="Lugones L.G."/>
            <person name="Aerts A."/>
            <person name="Kothe E."/>
            <person name="Stajich J.E."/>
            <person name="de Vries R.P."/>
            <person name="Record E."/>
            <person name="Levasseur A."/>
            <person name="Baker S.E."/>
            <person name="Bartholomew K.A."/>
            <person name="Coutinho P.M."/>
            <person name="Erdmann S."/>
            <person name="Fowler T.J."/>
            <person name="Gathman A.C."/>
            <person name="Lombard V."/>
            <person name="Henrissat B."/>
            <person name="Knabe N."/>
            <person name="Kuees U."/>
            <person name="Lilly W.W."/>
            <person name="Lindquist E."/>
            <person name="Lucas S."/>
            <person name="Magnuson J.K."/>
            <person name="Piumi F."/>
            <person name="Raudaskoski M."/>
            <person name="Salamov A."/>
            <person name="Schmutz J."/>
            <person name="Schwarze F.W.M.R."/>
            <person name="vanKuyk P.A."/>
            <person name="Horton J.S."/>
            <person name="Grigoriev I.V."/>
            <person name="Woesten H.A.B."/>
        </authorList>
    </citation>
    <scope>NUCLEOTIDE SEQUENCE [LARGE SCALE GENOMIC DNA]</scope>
    <source>
        <strain evidence="7">H4-8 / FGSC 9210</strain>
    </source>
</reference>
<proteinExistence type="predicted"/>
<dbReference type="InParanoid" id="D8PYZ5"/>
<evidence type="ECO:0000313" key="6">
    <source>
        <dbReference type="EMBL" id="EFI99340.1"/>
    </source>
</evidence>
<dbReference type="PANTHER" id="PTHR46481">
    <property type="entry name" value="ZINC FINGER BED DOMAIN-CONTAINING PROTEIN 4"/>
    <property type="match status" value="1"/>
</dbReference>
<dbReference type="eggNOG" id="ENOG502R1A1">
    <property type="taxonomic scope" value="Eukaryota"/>
</dbReference>
<sequence length="244" mass="27541">MGMISDNQLPHHTRITGLVIQRFKAKYNRTAKEMKNEIRDYLGCVAYIWSSMTRTGYMAVTAYYISRDPAPGDLVLRSRRHVRGKHGGENVGQTIIKKAGCEGNISVVTMDNMTTNDKAMEETVKELEQLDIPFDIERNQVRYCPHINNISSKADAKESPVGKLILSEKYRAQLQRYVLSRIGFEALNDFCEFLACTMTSSKRTAQNTLRSNTASENHTFPAIPAGYAPAAWPMVDKPRSTLQE</sequence>
<dbReference type="Proteomes" id="UP000007431">
    <property type="component" value="Unassembled WGS sequence"/>
</dbReference>
<dbReference type="PANTHER" id="PTHR46481:SF10">
    <property type="entry name" value="ZINC FINGER BED DOMAIN-CONTAINING PROTEIN 39"/>
    <property type="match status" value="1"/>
</dbReference>
<protein>
    <submittedName>
        <fullName evidence="6">Uncharacterized protein</fullName>
    </submittedName>
</protein>
<dbReference type="InterPro" id="IPR052035">
    <property type="entry name" value="ZnF_BED_domain_contain"/>
</dbReference>
<dbReference type="RefSeq" id="XP_003034243.1">
    <property type="nucleotide sequence ID" value="XM_003034197.1"/>
</dbReference>
<accession>D8PYZ5</accession>
<evidence type="ECO:0000256" key="4">
    <source>
        <dbReference type="ARBA" id="ARBA00022833"/>
    </source>
</evidence>
<keyword evidence="3" id="KW-0863">Zinc-finger</keyword>
<keyword evidence="7" id="KW-1185">Reference proteome</keyword>
<dbReference type="HOGENOM" id="CLU_1138555_0_0_1"/>
<organism evidence="7">
    <name type="scientific">Schizophyllum commune (strain H4-8 / FGSC 9210)</name>
    <name type="common">Split gill fungus</name>
    <dbReference type="NCBI Taxonomy" id="578458"/>
    <lineage>
        <taxon>Eukaryota</taxon>
        <taxon>Fungi</taxon>
        <taxon>Dikarya</taxon>
        <taxon>Basidiomycota</taxon>
        <taxon>Agaricomycotina</taxon>
        <taxon>Agaricomycetes</taxon>
        <taxon>Agaricomycetidae</taxon>
        <taxon>Agaricales</taxon>
        <taxon>Schizophyllaceae</taxon>
        <taxon>Schizophyllum</taxon>
    </lineage>
</organism>
<dbReference type="OrthoDB" id="1607513at2759"/>
<keyword evidence="2" id="KW-0479">Metal-binding</keyword>
<keyword evidence="4" id="KW-0862">Zinc</keyword>